<name>A0A1W1D0S2_9ZZZZ</name>
<dbReference type="EMBL" id="FPHM01000255">
    <property type="protein sequence ID" value="SFV71502.1"/>
    <property type="molecule type" value="Genomic_DNA"/>
</dbReference>
<gene>
    <name evidence="2" type="ORF">MNB_SV-13-1083</name>
</gene>
<feature type="region of interest" description="Disordered" evidence="1">
    <location>
        <begin position="693"/>
        <end position="718"/>
    </location>
</feature>
<organism evidence="2">
    <name type="scientific">hydrothermal vent metagenome</name>
    <dbReference type="NCBI Taxonomy" id="652676"/>
    <lineage>
        <taxon>unclassified sequences</taxon>
        <taxon>metagenomes</taxon>
        <taxon>ecological metagenomes</taxon>
    </lineage>
</organism>
<sequence length="718" mass="81043">MKVYPQDLLGISREDFKEERLVLLARFLQSLDDDGNISKSINITKEVKDSFSISQFSDMLIEDINSSLNKINKRLVNEVDAIRHLKNSLNRQKKMKLIKLSLVLITSGLFIIGCGDTNDDKKDTGNGGNSAPKNPMSIYPKNPVVAKDGNLKLLPVISEDGKILEDSDEHTLYVTYKVKNEDIFTVGTQGDVTGINPGESEVTITIKDANTSKTYTNKVKIKVAVVDVSKLFLNPSVASLKKDERKEFTLTALDSESSATLIEGKYMKFKYQKDQIGLTSRITSEISTINITAKQQKGYTFVTPVFEKAGVRVTGDSTLIQFTSTPQSNAPSGASGGENIDFMRVKNGSGDDLYVVHTGEDLLYFESFKHKQGKWSRQKLDVDGTTVEYPKIYKDSDGIHVIVVSDNVFYKFTSENNGGSWTKEKLFDEKFSISSENNLDIIAIGSKIIFAFATDDKLYVYNISNNSSEKLFEISNIDDIKSLKLTSNKNGKLRMVFADKEGLTYVSEQNGSYYMKKIVENSGIEQVKIAYNKYNSPTIMYYKDDTLKEIEKTKSGWATASISSLQFIENGLASDALEDIRDFDFLVDRYGNSRIIVADDDKLYYIKEHGDSNSKDWRVDKIIEKDVGDYVSVKIDNKSRLKAIFQNTKTEWIKYWAEPVYVKYRDKSTKSKIDDELDINSNEVTKIVTIHSDSQRIKETSQETELPTPEKKHHTVDK</sequence>
<protein>
    <submittedName>
        <fullName evidence="2">Uncharacterized protein</fullName>
    </submittedName>
</protein>
<dbReference type="SUPFAM" id="SSF89372">
    <property type="entry name" value="Fucose-specific lectin"/>
    <property type="match status" value="1"/>
</dbReference>
<accession>A0A1W1D0S2</accession>
<dbReference type="Gene3D" id="2.60.40.1080">
    <property type="match status" value="1"/>
</dbReference>
<evidence type="ECO:0000256" key="1">
    <source>
        <dbReference type="SAM" id="MobiDB-lite"/>
    </source>
</evidence>
<dbReference type="Gene3D" id="2.115.10.10">
    <property type="entry name" value="Tachylectin 2"/>
    <property type="match status" value="1"/>
</dbReference>
<proteinExistence type="predicted"/>
<reference evidence="2" key="1">
    <citation type="submission" date="2016-10" db="EMBL/GenBank/DDBJ databases">
        <authorList>
            <person name="de Groot N.N."/>
        </authorList>
    </citation>
    <scope>NUCLEOTIDE SEQUENCE</scope>
</reference>
<dbReference type="AlphaFoldDB" id="A0A1W1D0S2"/>
<evidence type="ECO:0000313" key="2">
    <source>
        <dbReference type="EMBL" id="SFV71502.1"/>
    </source>
</evidence>